<dbReference type="InterPro" id="IPR001345">
    <property type="entry name" value="PG/BPGM_mutase_AS"/>
</dbReference>
<evidence type="ECO:0000256" key="1">
    <source>
        <dbReference type="ARBA" id="ARBA00004470"/>
    </source>
</evidence>
<evidence type="ECO:0000256" key="2">
    <source>
        <dbReference type="ARBA" id="ARBA00022528"/>
    </source>
</evidence>
<organism evidence="11 12">
    <name type="scientific">Arabidopsis thaliana x Arabidopsis arenosa</name>
    <dbReference type="NCBI Taxonomy" id="1240361"/>
    <lineage>
        <taxon>Eukaryota</taxon>
        <taxon>Viridiplantae</taxon>
        <taxon>Streptophyta</taxon>
        <taxon>Embryophyta</taxon>
        <taxon>Tracheophyta</taxon>
        <taxon>Spermatophyta</taxon>
        <taxon>Magnoliopsida</taxon>
        <taxon>eudicotyledons</taxon>
        <taxon>Gunneridae</taxon>
        <taxon>Pentapetalae</taxon>
        <taxon>rosids</taxon>
        <taxon>malvids</taxon>
        <taxon>Brassicales</taxon>
        <taxon>Brassicaceae</taxon>
        <taxon>Camelineae</taxon>
        <taxon>Arabidopsis</taxon>
    </lineage>
</organism>
<dbReference type="EMBL" id="JAEFBK010000011">
    <property type="protein sequence ID" value="KAG7551551.1"/>
    <property type="molecule type" value="Genomic_DNA"/>
</dbReference>
<dbReference type="EC" id="3.1.3.63" evidence="8"/>
<evidence type="ECO:0000256" key="7">
    <source>
        <dbReference type="ARBA" id="ARBA00052441"/>
    </source>
</evidence>
<keyword evidence="4" id="KW-0378">Hydrolase</keyword>
<feature type="binding site" evidence="10">
    <location>
        <position position="140"/>
    </location>
    <ligand>
        <name>substrate</name>
    </ligand>
</feature>
<evidence type="ECO:0000256" key="8">
    <source>
        <dbReference type="ARBA" id="ARBA00066640"/>
    </source>
</evidence>
<dbReference type="GO" id="GO:0009570">
    <property type="term" value="C:chloroplast stroma"/>
    <property type="evidence" value="ECO:0007669"/>
    <property type="project" value="UniProtKB-SubCell"/>
</dbReference>
<protein>
    <recommendedName>
        <fullName evidence="8">2-carboxy-D-arabinitol-1-phosphatase</fullName>
        <ecNumber evidence="8">3.1.3.63</ecNumber>
    </recommendedName>
</protein>
<evidence type="ECO:0000256" key="6">
    <source>
        <dbReference type="ARBA" id="ARBA00038362"/>
    </source>
</evidence>
<accession>A0A8T1YYF6</accession>
<dbReference type="PANTHER" id="PTHR48100">
    <property type="entry name" value="BROAD-SPECIFICITY PHOSPHATASE YOR283W-RELATED"/>
    <property type="match status" value="1"/>
</dbReference>
<dbReference type="PROSITE" id="PS00175">
    <property type="entry name" value="PG_MUTASE"/>
    <property type="match status" value="1"/>
</dbReference>
<feature type="active site" description="Proton donor/acceptor" evidence="9">
    <location>
        <position position="129"/>
    </location>
</feature>
<dbReference type="GO" id="GO:0047538">
    <property type="term" value="F:2-carboxy-D-arabinitol-1-phosphatase activity"/>
    <property type="evidence" value="ECO:0007669"/>
    <property type="project" value="UniProtKB-EC"/>
</dbReference>
<dbReference type="CDD" id="cd07067">
    <property type="entry name" value="HP_PGM_like"/>
    <property type="match status" value="1"/>
</dbReference>
<comment type="similarity">
    <text evidence="6">Belongs to the phosphoglycerate mutase family.</text>
</comment>
<feature type="binding site" evidence="10">
    <location>
        <begin position="54"/>
        <end position="61"/>
    </location>
    <ligand>
        <name>substrate</name>
    </ligand>
</feature>
<evidence type="ECO:0000256" key="5">
    <source>
        <dbReference type="ARBA" id="ARBA00022946"/>
    </source>
</evidence>
<dbReference type="Proteomes" id="UP000694240">
    <property type="component" value="Chromosome 11"/>
</dbReference>
<keyword evidence="12" id="KW-1185">Reference proteome</keyword>
<comment type="catalytic activity">
    <reaction evidence="7">
        <text>2-carboxy-D-arabinitol 1-phosphate + H2O = 2-carboxy-D-arabinitol + phosphate</text>
        <dbReference type="Rhea" id="RHEA:17837"/>
        <dbReference type="ChEBI" id="CHEBI:15377"/>
        <dbReference type="ChEBI" id="CHEBI:43474"/>
        <dbReference type="ChEBI" id="CHEBI:58008"/>
        <dbReference type="ChEBI" id="CHEBI:58185"/>
        <dbReference type="EC" id="3.1.3.63"/>
    </reaction>
</comment>
<comment type="caution">
    <text evidence="11">The sequence shown here is derived from an EMBL/GenBank/DDBJ whole genome shotgun (WGS) entry which is preliminary data.</text>
</comment>
<dbReference type="Pfam" id="PF00300">
    <property type="entry name" value="His_Phos_1"/>
    <property type="match status" value="1"/>
</dbReference>
<gene>
    <name evidence="11" type="ORF">ISN45_Aa06g022170</name>
</gene>
<reference evidence="11 12" key="1">
    <citation type="submission" date="2020-12" db="EMBL/GenBank/DDBJ databases">
        <title>Concerted genomic and epigenomic changes stabilize Arabidopsis allopolyploids.</title>
        <authorList>
            <person name="Chen Z."/>
        </authorList>
    </citation>
    <scope>NUCLEOTIDE SEQUENCE [LARGE SCALE GENOMIC DNA]</scope>
    <source>
        <strain evidence="11">Allo738</strain>
        <tissue evidence="11">Leaf</tissue>
    </source>
</reference>
<dbReference type="AlphaFoldDB" id="A0A8T1YYF6"/>
<dbReference type="SMART" id="SM00855">
    <property type="entry name" value="PGAM"/>
    <property type="match status" value="1"/>
</dbReference>
<evidence type="ECO:0000256" key="4">
    <source>
        <dbReference type="ARBA" id="ARBA00022801"/>
    </source>
</evidence>
<dbReference type="PANTHER" id="PTHR48100:SF10">
    <property type="entry name" value="2-CARBOXY-D-ARABINITOL-1-PHOSPHATASE-RELATED"/>
    <property type="match status" value="1"/>
</dbReference>
<dbReference type="FunFam" id="3.40.50.1240:FF:000018">
    <property type="entry name" value="Phosphoglycerate mutase"/>
    <property type="match status" value="1"/>
</dbReference>
<evidence type="ECO:0000256" key="3">
    <source>
        <dbReference type="ARBA" id="ARBA00022640"/>
    </source>
</evidence>
<name>A0A8T1YYF6_9BRAS</name>
<evidence type="ECO:0000256" key="10">
    <source>
        <dbReference type="PIRSR" id="PIRSR613078-2"/>
    </source>
</evidence>
<evidence type="ECO:0000313" key="11">
    <source>
        <dbReference type="EMBL" id="KAG7551551.1"/>
    </source>
</evidence>
<feature type="binding site" evidence="10">
    <location>
        <position position="105"/>
    </location>
    <ligand>
        <name>substrate</name>
    </ligand>
</feature>
<dbReference type="InterPro" id="IPR050275">
    <property type="entry name" value="PGM_Phosphatase"/>
</dbReference>
<dbReference type="InterPro" id="IPR013078">
    <property type="entry name" value="His_Pase_superF_clade-1"/>
</dbReference>
<feature type="active site" description="Tele-phosphohistidine intermediate" evidence="9">
    <location>
        <position position="55"/>
    </location>
</feature>
<evidence type="ECO:0000313" key="12">
    <source>
        <dbReference type="Proteomes" id="UP000694240"/>
    </source>
</evidence>
<keyword evidence="2" id="KW-0150">Chloroplast</keyword>
<sequence length="377" mass="41682">MISLPLTTPILPSRCLLHQTRRPNSTRRRFWIRSSSSLHEHVTAKKTKRVVLVRHGQSTWNEEGRIQGSSDFSVLTKKGESQAEISRQMLIDDSFDVCFTSPLKRSKKTAEIIWGSRESEMIFNYELREIDLYSFQGLLKKEGKEKFGEAFKQWLEDPANFIIDGHYPVRELWSRARSCWPGILAHESKSVLVVAHNAVNQALVATAIGLGTEYFRSLLQSNCGVSVLDFTPSADGGSPHVCLNRLNQTPNSPLAGGSSGGRKASKQVILVCHGQGNNEDSAATNDQSMNMLGVIQSQKTAELILDLRVSSIVCSPGTASIETAGVISRVQEAASCLGVDSVPRHVKTKQMNELDIEGVLRKSNQARLLILMQLIVK</sequence>
<proteinExistence type="inferred from homology"/>
<keyword evidence="5" id="KW-0809">Transit peptide</keyword>
<keyword evidence="3" id="KW-0934">Plastid</keyword>
<comment type="subcellular location">
    <subcellularLocation>
        <location evidence="1">Plastid</location>
        <location evidence="1">Chloroplast stroma</location>
    </subcellularLocation>
</comment>
<evidence type="ECO:0000256" key="9">
    <source>
        <dbReference type="PIRSR" id="PIRSR613078-1"/>
    </source>
</evidence>